<evidence type="ECO:0000259" key="1">
    <source>
        <dbReference type="PROSITE" id="PS50943"/>
    </source>
</evidence>
<evidence type="ECO:0000313" key="3">
    <source>
        <dbReference type="Proteomes" id="UP000029833"/>
    </source>
</evidence>
<sequence>MSEQDEPTTVGAGLAAKLDRLFTTMRPSPDREYTHDEVAQAISRTAGGPSISATYVWQLRTGRRDNPTKRHLEALAAFFGVQPAYFFDDERAGEIERQLALVAAMRDAGVRSVALRASGLSQQSIDALLLMVERVRELEGVHGRTQGDTRDDQRPTTG</sequence>
<comment type="caution">
    <text evidence="2">The sequence shown here is derived from an EMBL/GenBank/DDBJ whole genome shotgun (WGS) entry which is preliminary data.</text>
</comment>
<dbReference type="EMBL" id="AXNT01000012">
    <property type="protein sequence ID" value="KGM03508.1"/>
    <property type="molecule type" value="Genomic_DNA"/>
</dbReference>
<dbReference type="OrthoDB" id="3724431at2"/>
<protein>
    <submittedName>
        <fullName evidence="2">XRE family transcriptional regulator</fullName>
    </submittedName>
</protein>
<dbReference type="Gene3D" id="1.10.260.40">
    <property type="entry name" value="lambda repressor-like DNA-binding domains"/>
    <property type="match status" value="1"/>
</dbReference>
<dbReference type="Proteomes" id="UP000029833">
    <property type="component" value="Unassembled WGS sequence"/>
</dbReference>
<organism evidence="2 3">
    <name type="scientific">Cellulomonas cellasea DSM 20118</name>
    <dbReference type="NCBI Taxonomy" id="1408250"/>
    <lineage>
        <taxon>Bacteria</taxon>
        <taxon>Bacillati</taxon>
        <taxon>Actinomycetota</taxon>
        <taxon>Actinomycetes</taxon>
        <taxon>Micrococcales</taxon>
        <taxon>Cellulomonadaceae</taxon>
        <taxon>Cellulomonas</taxon>
    </lineage>
</organism>
<gene>
    <name evidence="2" type="ORF">Q760_02470</name>
</gene>
<proteinExistence type="predicted"/>
<dbReference type="InterPro" id="IPR010982">
    <property type="entry name" value="Lambda_DNA-bd_dom_sf"/>
</dbReference>
<dbReference type="AlphaFoldDB" id="A0A0A0BBK4"/>
<dbReference type="STRING" id="1408250.Q760_02470"/>
<accession>A0A0A0BBK4</accession>
<dbReference type="GO" id="GO:0003677">
    <property type="term" value="F:DNA binding"/>
    <property type="evidence" value="ECO:0007669"/>
    <property type="project" value="InterPro"/>
</dbReference>
<feature type="domain" description="HTH cro/C1-type" evidence="1">
    <location>
        <begin position="51"/>
        <end position="86"/>
    </location>
</feature>
<name>A0A0A0BBK4_9CELL</name>
<dbReference type="InterPro" id="IPR001387">
    <property type="entry name" value="Cro/C1-type_HTH"/>
</dbReference>
<dbReference type="SUPFAM" id="SSF47413">
    <property type="entry name" value="lambda repressor-like DNA-binding domains"/>
    <property type="match status" value="1"/>
</dbReference>
<dbReference type="PROSITE" id="PS50943">
    <property type="entry name" value="HTH_CROC1"/>
    <property type="match status" value="1"/>
</dbReference>
<evidence type="ECO:0000313" key="2">
    <source>
        <dbReference type="EMBL" id="KGM03508.1"/>
    </source>
</evidence>
<dbReference type="RefSeq" id="WP_052103499.1">
    <property type="nucleotide sequence ID" value="NZ_AXNT01000012.1"/>
</dbReference>
<reference evidence="2 3" key="1">
    <citation type="submission" date="2013-10" db="EMBL/GenBank/DDBJ databases">
        <authorList>
            <person name="Wang G."/>
            <person name="Zhuang W."/>
        </authorList>
    </citation>
    <scope>NUCLEOTIDE SEQUENCE [LARGE SCALE GENOMIC DNA]</scope>
    <source>
        <strain evidence="2 3">DSM 20118</strain>
    </source>
</reference>
<keyword evidence="3" id="KW-1185">Reference proteome</keyword>